<dbReference type="UniPathway" id="UPA00143"/>
<dbReference type="GO" id="GO:0003677">
    <property type="term" value="F:DNA binding"/>
    <property type="evidence" value="ECO:0007669"/>
    <property type="project" value="UniProtKB-KW"/>
</dbReference>
<feature type="region of interest" description="Disordered" evidence="15">
    <location>
        <begin position="686"/>
        <end position="770"/>
    </location>
</feature>
<dbReference type="InterPro" id="IPR001841">
    <property type="entry name" value="Znf_RING"/>
</dbReference>
<dbReference type="FunFam" id="2.30.280.10:FF:000002">
    <property type="entry name" value="E3 ubiquitin-protein ligase ORTHRUS 2"/>
    <property type="match status" value="1"/>
</dbReference>
<reference evidence="20" key="1">
    <citation type="journal article" date="2016" name="Nature">
        <title>The genome of the seagrass Zostera marina reveals angiosperm adaptation to the sea.</title>
        <authorList>
            <person name="Olsen J.L."/>
            <person name="Rouze P."/>
            <person name="Verhelst B."/>
            <person name="Lin Y.-C."/>
            <person name="Bayer T."/>
            <person name="Collen J."/>
            <person name="Dattolo E."/>
            <person name="De Paoli E."/>
            <person name="Dittami S."/>
            <person name="Maumus F."/>
            <person name="Michel G."/>
            <person name="Kersting A."/>
            <person name="Lauritano C."/>
            <person name="Lohaus R."/>
            <person name="Toepel M."/>
            <person name="Tonon T."/>
            <person name="Vanneste K."/>
            <person name="Amirebrahimi M."/>
            <person name="Brakel J."/>
            <person name="Bostroem C."/>
            <person name="Chovatia M."/>
            <person name="Grimwood J."/>
            <person name="Jenkins J.W."/>
            <person name="Jueterbock A."/>
            <person name="Mraz A."/>
            <person name="Stam W.T."/>
            <person name="Tice H."/>
            <person name="Bornberg-Bauer E."/>
            <person name="Green P.J."/>
            <person name="Pearson G.A."/>
            <person name="Procaccini G."/>
            <person name="Duarte C.M."/>
            <person name="Schmutz J."/>
            <person name="Reusch T.B.H."/>
            <person name="Van de Peer Y."/>
        </authorList>
    </citation>
    <scope>NUCLEOTIDE SEQUENCE [LARGE SCALE GENOMIC DNA]</scope>
    <source>
        <strain evidence="20">cv. Finnish</strain>
    </source>
</reference>
<evidence type="ECO:0000256" key="12">
    <source>
        <dbReference type="PROSITE-ProRule" id="PRU00175"/>
    </source>
</evidence>
<protein>
    <recommendedName>
        <fullName evidence="3">RING-type E3 ubiquitin transferase</fullName>
        <ecNumber evidence="3">2.3.2.27</ecNumber>
    </recommendedName>
</protein>
<dbReference type="PROSITE" id="PS50016">
    <property type="entry name" value="ZF_PHD_2"/>
    <property type="match status" value="1"/>
</dbReference>
<comment type="catalytic activity">
    <reaction evidence="1">
        <text>S-ubiquitinyl-[E2 ubiquitin-conjugating enzyme]-L-cysteine + [acceptor protein]-L-lysine = [E2 ubiquitin-conjugating enzyme]-L-cysteine + N(6)-ubiquitinyl-[acceptor protein]-L-lysine.</text>
        <dbReference type="EC" id="2.3.2.27"/>
    </reaction>
</comment>
<evidence type="ECO:0000256" key="3">
    <source>
        <dbReference type="ARBA" id="ARBA00012483"/>
    </source>
</evidence>
<dbReference type="Proteomes" id="UP000036987">
    <property type="component" value="Unassembled WGS sequence"/>
</dbReference>
<dbReference type="Gene3D" id="2.30.280.10">
    <property type="entry name" value="SRA-YDG"/>
    <property type="match status" value="1"/>
</dbReference>
<dbReference type="InterPro" id="IPR003105">
    <property type="entry name" value="SRA_YDG"/>
</dbReference>
<dbReference type="AlphaFoldDB" id="A0A0K9Q134"/>
<keyword evidence="20" id="KW-1185">Reference proteome</keyword>
<dbReference type="InterPro" id="IPR011011">
    <property type="entry name" value="Znf_FYVE_PHD"/>
</dbReference>
<dbReference type="Pfam" id="PF13445">
    <property type="entry name" value="zf-RING_UBOX"/>
    <property type="match status" value="1"/>
</dbReference>
<keyword evidence="11 13" id="KW-0539">Nucleus</keyword>
<dbReference type="FunFam" id="3.30.40.10:FF:000665">
    <property type="entry name" value="Predicted protein"/>
    <property type="match status" value="1"/>
</dbReference>
<keyword evidence="4" id="KW-0808">Transferase</keyword>
<dbReference type="PANTHER" id="PTHR14140:SF27">
    <property type="entry name" value="OS04G0289800 PROTEIN"/>
    <property type="match status" value="1"/>
</dbReference>
<dbReference type="InterPro" id="IPR019787">
    <property type="entry name" value="Znf_PHD-finger"/>
</dbReference>
<comment type="caution">
    <text evidence="19">The sequence shown here is derived from an EMBL/GenBank/DDBJ whole genome shotgun (WGS) entry which is preliminary data.</text>
</comment>
<feature type="domain" description="RING-type" evidence="17">
    <location>
        <begin position="520"/>
        <end position="577"/>
    </location>
</feature>
<feature type="region of interest" description="Disordered" evidence="15">
    <location>
        <begin position="105"/>
        <end position="132"/>
    </location>
</feature>
<dbReference type="OrthoDB" id="2270193at2759"/>
<dbReference type="InterPro" id="IPR013083">
    <property type="entry name" value="Znf_RING/FYVE/PHD"/>
</dbReference>
<feature type="compositionally biased region" description="Polar residues" evidence="15">
    <location>
        <begin position="686"/>
        <end position="695"/>
    </location>
</feature>
<dbReference type="PROSITE" id="PS00518">
    <property type="entry name" value="ZF_RING_1"/>
    <property type="match status" value="1"/>
</dbReference>
<comment type="pathway">
    <text evidence="2">Protein modification; protein ubiquitination.</text>
</comment>
<evidence type="ECO:0000256" key="8">
    <source>
        <dbReference type="ARBA" id="ARBA00022833"/>
    </source>
</evidence>
<evidence type="ECO:0000259" key="17">
    <source>
        <dbReference type="PROSITE" id="PS50089"/>
    </source>
</evidence>
<dbReference type="GO" id="GO:0044027">
    <property type="term" value="P:negative regulation of gene expression via chromosomal CpG island methylation"/>
    <property type="evidence" value="ECO:0000318"/>
    <property type="project" value="GO_Central"/>
</dbReference>
<dbReference type="GO" id="GO:0005634">
    <property type="term" value="C:nucleus"/>
    <property type="evidence" value="ECO:0007669"/>
    <property type="project" value="UniProtKB-SubCell"/>
</dbReference>
<evidence type="ECO:0000259" key="16">
    <source>
        <dbReference type="PROSITE" id="PS50016"/>
    </source>
</evidence>
<dbReference type="EMBL" id="LFYR01000216">
    <property type="protein sequence ID" value="KMZ75003.1"/>
    <property type="molecule type" value="Genomic_DNA"/>
</dbReference>
<dbReference type="STRING" id="29655.A0A0K9Q134"/>
<evidence type="ECO:0000313" key="19">
    <source>
        <dbReference type="EMBL" id="KMZ75003.1"/>
    </source>
</evidence>
<dbReference type="SMART" id="SM00184">
    <property type="entry name" value="RING"/>
    <property type="match status" value="3"/>
</dbReference>
<feature type="domain" description="YDG" evidence="18">
    <location>
        <begin position="277"/>
        <end position="425"/>
    </location>
</feature>
<dbReference type="InterPro" id="IPR027370">
    <property type="entry name" value="Znf-RING_euk"/>
</dbReference>
<dbReference type="SMART" id="SM00249">
    <property type="entry name" value="PHD"/>
    <property type="match status" value="1"/>
</dbReference>
<dbReference type="SMART" id="SM00466">
    <property type="entry name" value="SRA"/>
    <property type="match status" value="1"/>
</dbReference>
<keyword evidence="6 12" id="KW-0863">Zinc-finger</keyword>
<dbReference type="InterPro" id="IPR019786">
    <property type="entry name" value="Zinc_finger_PHD-type_CS"/>
</dbReference>
<keyword evidence="7" id="KW-0833">Ubl conjugation pathway</keyword>
<dbReference type="SUPFAM" id="SSF57850">
    <property type="entry name" value="RING/U-box"/>
    <property type="match status" value="2"/>
</dbReference>
<keyword evidence="5" id="KW-0479">Metal-binding</keyword>
<proteinExistence type="predicted"/>
<accession>A0A0K9Q134</accession>
<dbReference type="InterPro" id="IPR045134">
    <property type="entry name" value="UHRF1/2-like"/>
</dbReference>
<evidence type="ECO:0000256" key="7">
    <source>
        <dbReference type="ARBA" id="ARBA00022786"/>
    </source>
</evidence>
<feature type="coiled-coil region" evidence="14">
    <location>
        <begin position="591"/>
        <end position="623"/>
    </location>
</feature>
<evidence type="ECO:0000259" key="18">
    <source>
        <dbReference type="PROSITE" id="PS51015"/>
    </source>
</evidence>
<dbReference type="PROSITE" id="PS01359">
    <property type="entry name" value="ZF_PHD_1"/>
    <property type="match status" value="1"/>
</dbReference>
<dbReference type="InterPro" id="IPR047498">
    <property type="entry name" value="RING-HC_ORTHRUS_rpt1"/>
</dbReference>
<dbReference type="Pfam" id="PF13920">
    <property type="entry name" value="zf-C3HC4_3"/>
    <property type="match status" value="1"/>
</dbReference>
<evidence type="ECO:0000313" key="20">
    <source>
        <dbReference type="Proteomes" id="UP000036987"/>
    </source>
</evidence>
<evidence type="ECO:0000256" key="11">
    <source>
        <dbReference type="ARBA" id="ARBA00023242"/>
    </source>
</evidence>
<dbReference type="SUPFAM" id="SSF57903">
    <property type="entry name" value="FYVE/PHD zinc finger"/>
    <property type="match status" value="1"/>
</dbReference>
<keyword evidence="10" id="KW-0238">DNA-binding</keyword>
<dbReference type="Gene3D" id="3.30.40.10">
    <property type="entry name" value="Zinc/RING finger domain, C3HC4 (zinc finger)"/>
    <property type="match status" value="3"/>
</dbReference>
<evidence type="ECO:0000256" key="13">
    <source>
        <dbReference type="PROSITE-ProRule" id="PRU00358"/>
    </source>
</evidence>
<comment type="subcellular location">
    <subcellularLocation>
        <location evidence="13">Nucleus</location>
    </subcellularLocation>
</comment>
<evidence type="ECO:0000256" key="14">
    <source>
        <dbReference type="SAM" id="Coils"/>
    </source>
</evidence>
<organism evidence="19 20">
    <name type="scientific">Zostera marina</name>
    <name type="common">Eelgrass</name>
    <dbReference type="NCBI Taxonomy" id="29655"/>
    <lineage>
        <taxon>Eukaryota</taxon>
        <taxon>Viridiplantae</taxon>
        <taxon>Streptophyta</taxon>
        <taxon>Embryophyta</taxon>
        <taxon>Tracheophyta</taxon>
        <taxon>Spermatophyta</taxon>
        <taxon>Magnoliopsida</taxon>
        <taxon>Liliopsida</taxon>
        <taxon>Zosteraceae</taxon>
        <taxon>Zostera</taxon>
    </lineage>
</organism>
<sequence length="811" mass="90739">MATAADLPCDGDGVCMLCKAKPEESESLICNLCATPWHVPCLSKPPETMSSAVTWECPDCSDSTFTSTVNVVALSGISADLIVSIRAIEMDKSLSDKEKARKRQNLLGGNMKADADEEDDKQVKEEEISERGKKRKTDMLELFDAKFNCSFCMQLPERPVTTPCGHNFCLKCFQKWTGQGKNTCVKCRGPIPSKMASLPRINSALVVAIRMAKTAKLVTSGRSTQIYHFLHNDNRPDKAFTTERAKKSGKANACSGQIFVTIPNDYFGPISAEYDPKRNQGVLVGETFEDRMECRQWGVHFPHVSGIAGQSEYGAQSVALSGGYEDDEDHGDWFLYTGSGGRDLSGNKRTNKEHAFDQTFEKYNQALRVSCRKGYPVRVVRSHKEKRSSYAPESGVRYDGVYRIEKCWRKLGSQGFKMCRYLFIRCDNEPAPWTSDDHGDLPRPLPLIKELKHAIDISDRKETPSWDYDEKCGWKWVKPPPLSKKPVCTKDPKDGVRVRKIIKHVHNTSVRERLLKEFKCQICRKVMKFPLTTPCAHNFCNSCLLDSFTDLSFVKVRSRENGRTLRAQKIVNKCPCCPTDISDFLQNPQVNRDMMDLIETLQRDQEEENAEEAKEAADSFIERSSEEKSVIDVEMILENEIDNVGKFGKTNDQQKSTEEIDVLNSNSKGCDIAKVKEITEENSFERCQSPQTTLGDSLLSRKKKQASVDKRPSKKAKRGKENTTAEFDTEDSTESLTGKSKSQTSLTKLVTPSSKKALRGTKATTSGSGVRTRSMEVIAAVTGSGAMTRGMQEKIISSPHCSPSMKKALAF</sequence>
<feature type="domain" description="PHD-type" evidence="16">
    <location>
        <begin position="12"/>
        <end position="63"/>
    </location>
</feature>
<dbReference type="GO" id="GO:0008270">
    <property type="term" value="F:zinc ion binding"/>
    <property type="evidence" value="ECO:0007669"/>
    <property type="project" value="UniProtKB-KW"/>
</dbReference>
<dbReference type="PROSITE" id="PS51015">
    <property type="entry name" value="YDG"/>
    <property type="match status" value="1"/>
</dbReference>
<evidence type="ECO:0000256" key="1">
    <source>
        <dbReference type="ARBA" id="ARBA00000900"/>
    </source>
</evidence>
<evidence type="ECO:0000256" key="5">
    <source>
        <dbReference type="ARBA" id="ARBA00022723"/>
    </source>
</evidence>
<feature type="domain" description="RING-type" evidence="17">
    <location>
        <begin position="149"/>
        <end position="188"/>
    </location>
</feature>
<feature type="compositionally biased region" description="Polar residues" evidence="15">
    <location>
        <begin position="734"/>
        <end position="754"/>
    </location>
</feature>
<dbReference type="GO" id="GO:0016567">
    <property type="term" value="P:protein ubiquitination"/>
    <property type="evidence" value="ECO:0000318"/>
    <property type="project" value="GO_Central"/>
</dbReference>
<dbReference type="PROSITE" id="PS50089">
    <property type="entry name" value="ZF_RING_2"/>
    <property type="match status" value="2"/>
</dbReference>
<keyword evidence="8" id="KW-0862">Zinc</keyword>
<evidence type="ECO:0000256" key="6">
    <source>
        <dbReference type="ARBA" id="ARBA00022771"/>
    </source>
</evidence>
<dbReference type="SUPFAM" id="SSF88697">
    <property type="entry name" value="PUA domain-like"/>
    <property type="match status" value="1"/>
</dbReference>
<gene>
    <name evidence="19" type="ORF">ZOSMA_11G00240</name>
</gene>
<evidence type="ECO:0000256" key="10">
    <source>
        <dbReference type="ARBA" id="ARBA00023125"/>
    </source>
</evidence>
<evidence type="ECO:0000256" key="15">
    <source>
        <dbReference type="SAM" id="MobiDB-lite"/>
    </source>
</evidence>
<dbReference type="CDD" id="cd23138">
    <property type="entry name" value="RING-HC_ORTHRUS_rpt1"/>
    <property type="match status" value="1"/>
</dbReference>
<dbReference type="InterPro" id="IPR015947">
    <property type="entry name" value="PUA-like_sf"/>
</dbReference>
<dbReference type="GO" id="GO:0061630">
    <property type="term" value="F:ubiquitin protein ligase activity"/>
    <property type="evidence" value="ECO:0000318"/>
    <property type="project" value="GO_Central"/>
</dbReference>
<dbReference type="Pfam" id="PF02182">
    <property type="entry name" value="SAD_SRA"/>
    <property type="match status" value="1"/>
</dbReference>
<evidence type="ECO:0000256" key="4">
    <source>
        <dbReference type="ARBA" id="ARBA00022679"/>
    </source>
</evidence>
<evidence type="ECO:0000256" key="9">
    <source>
        <dbReference type="ARBA" id="ARBA00022853"/>
    </source>
</evidence>
<name>A0A0K9Q134_ZOSMR</name>
<evidence type="ECO:0000256" key="2">
    <source>
        <dbReference type="ARBA" id="ARBA00004906"/>
    </source>
</evidence>
<dbReference type="EC" id="2.3.2.27" evidence="3"/>
<keyword evidence="14" id="KW-0175">Coiled coil</keyword>
<dbReference type="PANTHER" id="PTHR14140">
    <property type="entry name" value="E3 UBIQUITIN-PROTEIN LIGASE UHRF-RELATED"/>
    <property type="match status" value="1"/>
</dbReference>
<dbReference type="InterPro" id="IPR036987">
    <property type="entry name" value="SRA-YDG_sf"/>
</dbReference>
<feature type="compositionally biased region" description="Basic and acidic residues" evidence="15">
    <location>
        <begin position="121"/>
        <end position="131"/>
    </location>
</feature>
<dbReference type="OMA" id="HYVTYKR"/>
<dbReference type="InterPro" id="IPR017907">
    <property type="entry name" value="Znf_RING_CS"/>
</dbReference>
<keyword evidence="9" id="KW-0156">Chromatin regulator</keyword>
<dbReference type="InterPro" id="IPR001965">
    <property type="entry name" value="Znf_PHD"/>
</dbReference>